<evidence type="ECO:0000256" key="2">
    <source>
        <dbReference type="ARBA" id="ARBA00009062"/>
    </source>
</evidence>
<keyword evidence="6 9" id="KW-0995">Kinetochore</keyword>
<keyword evidence="7 9" id="KW-0131">Cell cycle</keyword>
<keyword evidence="5 9" id="KW-0498">Mitosis</keyword>
<dbReference type="KEGG" id="btab:109036515"/>
<comment type="similarity">
    <text evidence="2 9">Belongs to the ZWILCH family.</text>
</comment>
<evidence type="ECO:0000256" key="1">
    <source>
        <dbReference type="ARBA" id="ARBA00004629"/>
    </source>
</evidence>
<keyword evidence="4 9" id="KW-0132">Cell division</keyword>
<evidence type="ECO:0000256" key="7">
    <source>
        <dbReference type="ARBA" id="ARBA00023306"/>
    </source>
</evidence>
<protein>
    <recommendedName>
        <fullName evidence="9">Protein zwilch</fullName>
    </recommendedName>
</protein>
<dbReference type="AlphaFoldDB" id="A0A9P0AIA4"/>
<dbReference type="Gene3D" id="1.10.287.1880">
    <property type="match status" value="1"/>
</dbReference>
<evidence type="ECO:0000256" key="4">
    <source>
        <dbReference type="ARBA" id="ARBA00022618"/>
    </source>
</evidence>
<dbReference type="InterPro" id="IPR018630">
    <property type="entry name" value="Zwilch"/>
</dbReference>
<keyword evidence="8 9" id="KW-0137">Centromere</keyword>
<gene>
    <name evidence="10" type="ORF">BEMITA_LOCUS10879</name>
</gene>
<evidence type="ECO:0000256" key="6">
    <source>
        <dbReference type="ARBA" id="ARBA00022838"/>
    </source>
</evidence>
<reference evidence="10" key="1">
    <citation type="submission" date="2021-12" db="EMBL/GenBank/DDBJ databases">
        <authorList>
            <person name="King R."/>
        </authorList>
    </citation>
    <scope>NUCLEOTIDE SEQUENCE</scope>
</reference>
<keyword evidence="3 9" id="KW-0158">Chromosome</keyword>
<dbReference type="Proteomes" id="UP001152759">
    <property type="component" value="Chromosome 6"/>
</dbReference>
<proteinExistence type="inferred from homology"/>
<dbReference type="EMBL" id="OU963867">
    <property type="protein sequence ID" value="CAH0392353.1"/>
    <property type="molecule type" value="Genomic_DNA"/>
</dbReference>
<dbReference type="PANTHER" id="PTHR15995">
    <property type="entry name" value="PROTEIN ZWILCH HOMOLOG"/>
    <property type="match status" value="1"/>
</dbReference>
<dbReference type="GO" id="GO:0034501">
    <property type="term" value="P:protein localization to kinetochore"/>
    <property type="evidence" value="ECO:0007669"/>
    <property type="project" value="UniProtKB-UniRule"/>
</dbReference>
<comment type="function">
    <text evidence="9">Essential component of the mitotic checkpoint, which prevents cells from prematurely exiting mitosis. Required for the assembly of the dynein-dynactin and MAD1-MAD2 complexes onto kinetochores. Its function related to the spindle assembly machinery is proposed to depend on its association in the mitotic RZZ complex.</text>
</comment>
<comment type="subcellular location">
    <subcellularLocation>
        <location evidence="1 9">Chromosome</location>
        <location evidence="1 9">Centromere</location>
        <location evidence="1 9">Kinetochore</location>
    </subcellularLocation>
</comment>
<keyword evidence="11" id="KW-1185">Reference proteome</keyword>
<dbReference type="Gene3D" id="1.20.58.730">
    <property type="match status" value="1"/>
</dbReference>
<organism evidence="10 11">
    <name type="scientific">Bemisia tabaci</name>
    <name type="common">Sweetpotato whitefly</name>
    <name type="synonym">Aleurodes tabaci</name>
    <dbReference type="NCBI Taxonomy" id="7038"/>
    <lineage>
        <taxon>Eukaryota</taxon>
        <taxon>Metazoa</taxon>
        <taxon>Ecdysozoa</taxon>
        <taxon>Arthropoda</taxon>
        <taxon>Hexapoda</taxon>
        <taxon>Insecta</taxon>
        <taxon>Pterygota</taxon>
        <taxon>Neoptera</taxon>
        <taxon>Paraneoptera</taxon>
        <taxon>Hemiptera</taxon>
        <taxon>Sternorrhyncha</taxon>
        <taxon>Aleyrodoidea</taxon>
        <taxon>Aleyrodidae</taxon>
        <taxon>Aleyrodinae</taxon>
        <taxon>Bemisia</taxon>
    </lineage>
</organism>
<accession>A0A9P0AIA4</accession>
<evidence type="ECO:0000256" key="9">
    <source>
        <dbReference type="RuleBase" id="RU369076"/>
    </source>
</evidence>
<evidence type="ECO:0000313" key="10">
    <source>
        <dbReference type="EMBL" id="CAH0392353.1"/>
    </source>
</evidence>
<sequence>MELSNIPDVLQDLVKDNQLIIQHLPQPPAFIAMFMDIPDKDVYFIHKKPIKEETFNAVDSVFENTCHSPNTSVSYIGQPLECPFSPSHNITVASVGDLTEILKKEMIEPTNLSIARKCGCVFTLKSDRKVPLWMFCDAADKEKTFLLSISYKDGWCSRSWAHLNSWNFSDGDIDELITKHSKLFNLSKSKSVLRVTSTYSPDEDTVNPALLKITWTTPSIDIPFSVAKTNFLINFKVGFNGSIIKPIWDQLQLLQKFLDVILMKQEVDPENPGSNKSLFIEFNDSDVSPHTIEESLTALLKAANHAVPYLSKNRLEAEKKEKNSFIRVVEDTVSNQKQAIDFTDEIWNILKDCSTYRELQKYMEMIFHQIRKGTLKPVIQRSNGTRLAHKIRCLMADSAYDFEITVNPLEYLIELGIEKLKNDFLSIFSTLITHHGKLCVPSLPSFKDFKSSDISWTEVCSGWLVWLGRMCTSLEVFILTELKLNLKSQGMDPKCMAILNQILERFLASKSEICSLPWLLNNMNHHCEVVVDTSAVKDVVRHKQFQEWRLTLTNEEDNEKYSSSFLCCKPSMFPGSIIEPDIGNLTLDCTTVMTQTSYICSSLHSASSCFNAL</sequence>
<evidence type="ECO:0000313" key="11">
    <source>
        <dbReference type="Proteomes" id="UP001152759"/>
    </source>
</evidence>
<dbReference type="GO" id="GO:0051301">
    <property type="term" value="P:cell division"/>
    <property type="evidence" value="ECO:0007669"/>
    <property type="project" value="UniProtKB-UniRule"/>
</dbReference>
<dbReference type="GO" id="GO:1990423">
    <property type="term" value="C:RZZ complex"/>
    <property type="evidence" value="ECO:0007669"/>
    <property type="project" value="UniProtKB-UniRule"/>
</dbReference>
<dbReference type="GO" id="GO:0007094">
    <property type="term" value="P:mitotic spindle assembly checkpoint signaling"/>
    <property type="evidence" value="ECO:0007669"/>
    <property type="project" value="UniProtKB-UniRule"/>
</dbReference>
<comment type="subunit">
    <text evidence="9">Component of the RZZ complex.</text>
</comment>
<evidence type="ECO:0000256" key="8">
    <source>
        <dbReference type="ARBA" id="ARBA00023328"/>
    </source>
</evidence>
<dbReference type="PANTHER" id="PTHR15995:SF1">
    <property type="entry name" value="PROTEIN ZWILCH HOMOLOG"/>
    <property type="match status" value="1"/>
</dbReference>
<evidence type="ECO:0000256" key="5">
    <source>
        <dbReference type="ARBA" id="ARBA00022776"/>
    </source>
</evidence>
<dbReference type="Pfam" id="PF09817">
    <property type="entry name" value="Zwilch"/>
    <property type="match status" value="1"/>
</dbReference>
<name>A0A9P0AIA4_BEMTA</name>
<evidence type="ECO:0000256" key="3">
    <source>
        <dbReference type="ARBA" id="ARBA00022454"/>
    </source>
</evidence>